<dbReference type="SUPFAM" id="SSF142754">
    <property type="entry name" value="NadA-like"/>
    <property type="match status" value="1"/>
</dbReference>
<feature type="binding site" evidence="10">
    <location>
        <begin position="111"/>
        <end position="113"/>
    </location>
    <ligand>
        <name>iminosuccinate</name>
        <dbReference type="ChEBI" id="CHEBI:77875"/>
    </ligand>
</feature>
<feature type="binding site" evidence="10">
    <location>
        <position position="170"/>
    </location>
    <ligand>
        <name>[4Fe-4S] cluster</name>
        <dbReference type="ChEBI" id="CHEBI:49883"/>
    </ligand>
</feature>
<organism evidence="11">
    <name type="scientific">Aerophobetes bacterium</name>
    <dbReference type="NCBI Taxonomy" id="2030807"/>
    <lineage>
        <taxon>Bacteria</taxon>
        <taxon>Candidatus Aerophobota</taxon>
    </lineage>
</organism>
<dbReference type="NCBIfam" id="NF006879">
    <property type="entry name" value="PRK09375.1-4"/>
    <property type="match status" value="1"/>
</dbReference>
<dbReference type="EMBL" id="DRBC01000385">
    <property type="protein sequence ID" value="HDN85366.1"/>
    <property type="molecule type" value="Genomic_DNA"/>
</dbReference>
<evidence type="ECO:0000256" key="5">
    <source>
        <dbReference type="ARBA" id="ARBA00022642"/>
    </source>
</evidence>
<keyword evidence="6 10" id="KW-0808">Transferase</keyword>
<evidence type="ECO:0000313" key="11">
    <source>
        <dbReference type="EMBL" id="HDN85366.1"/>
    </source>
</evidence>
<name>A0A7V0QR42_UNCAE</name>
<comment type="catalytic activity">
    <reaction evidence="10">
        <text>iminosuccinate + dihydroxyacetone phosphate = quinolinate + phosphate + 2 H2O + H(+)</text>
        <dbReference type="Rhea" id="RHEA:25888"/>
        <dbReference type="ChEBI" id="CHEBI:15377"/>
        <dbReference type="ChEBI" id="CHEBI:15378"/>
        <dbReference type="ChEBI" id="CHEBI:29959"/>
        <dbReference type="ChEBI" id="CHEBI:43474"/>
        <dbReference type="ChEBI" id="CHEBI:57642"/>
        <dbReference type="ChEBI" id="CHEBI:77875"/>
        <dbReference type="EC" id="2.5.1.72"/>
    </reaction>
</comment>
<keyword evidence="3 10" id="KW-0004">4Fe-4S</keyword>
<evidence type="ECO:0000256" key="9">
    <source>
        <dbReference type="ARBA" id="ARBA00023014"/>
    </source>
</evidence>
<evidence type="ECO:0000256" key="10">
    <source>
        <dbReference type="HAMAP-Rule" id="MF_00568"/>
    </source>
</evidence>
<dbReference type="GO" id="GO:0008987">
    <property type="term" value="F:quinolinate synthetase A activity"/>
    <property type="evidence" value="ECO:0007669"/>
    <property type="project" value="UniProtKB-UniRule"/>
</dbReference>
<dbReference type="Gene3D" id="3.40.50.10800">
    <property type="entry name" value="NadA-like"/>
    <property type="match status" value="3"/>
</dbReference>
<dbReference type="InterPro" id="IPR023066">
    <property type="entry name" value="Quinolinate_synth_type2"/>
</dbReference>
<evidence type="ECO:0000256" key="8">
    <source>
        <dbReference type="ARBA" id="ARBA00023004"/>
    </source>
</evidence>
<keyword evidence="9 10" id="KW-0411">Iron-sulfur</keyword>
<dbReference type="UniPathway" id="UPA00253">
    <property type="reaction ID" value="UER00327"/>
</dbReference>
<dbReference type="GO" id="GO:0005737">
    <property type="term" value="C:cytoplasm"/>
    <property type="evidence" value="ECO:0007669"/>
    <property type="project" value="UniProtKB-SubCell"/>
</dbReference>
<keyword evidence="8 10" id="KW-0408">Iron</keyword>
<evidence type="ECO:0000256" key="1">
    <source>
        <dbReference type="ARBA" id="ARBA00005065"/>
    </source>
</evidence>
<dbReference type="PANTHER" id="PTHR30573:SF0">
    <property type="entry name" value="QUINOLINATE SYNTHASE, CHLOROPLASTIC"/>
    <property type="match status" value="1"/>
</dbReference>
<feature type="binding site" evidence="10">
    <location>
        <position position="85"/>
    </location>
    <ligand>
        <name>[4Fe-4S] cluster</name>
        <dbReference type="ChEBI" id="CHEBI:49883"/>
    </ligand>
</feature>
<dbReference type="EC" id="2.5.1.72" evidence="2 10"/>
<sequence length="304" mass="34017">MKTSLIKRITSLKKGRKAIILAHVYQRDEIQKIADFTGDSLGLSKIAATTTSKVIVFCGVRFMAETASILNPDKIVLLPEKRAGCALADTITLERLKKEKRKYPDAAVVSYVNSSASIKAESDICCTSANAVEVVNSLKEKKVLFVPDKNLGRFVASKTDKEIILWDGFCYVHHYGIKPEHIELAKKNHPLAKIMVHPECQPEVTKMADYVGSTAQMARYAFKESSKEFIVGTENGIIYNLKTHNPDKMFYPASEEAICKDMKMITLEKVALALENMQYEVKVPEEIAVRAKKALDKMLEVKVK</sequence>
<evidence type="ECO:0000256" key="6">
    <source>
        <dbReference type="ARBA" id="ARBA00022679"/>
    </source>
</evidence>
<evidence type="ECO:0000256" key="7">
    <source>
        <dbReference type="ARBA" id="ARBA00022723"/>
    </source>
</evidence>
<dbReference type="GO" id="GO:0051539">
    <property type="term" value="F:4 iron, 4 sulfur cluster binding"/>
    <property type="evidence" value="ECO:0007669"/>
    <property type="project" value="UniProtKB-KW"/>
</dbReference>
<evidence type="ECO:0000256" key="4">
    <source>
        <dbReference type="ARBA" id="ARBA00022490"/>
    </source>
</evidence>
<comment type="function">
    <text evidence="10">Catalyzes the condensation of iminoaspartate with dihydroxyacetone phosphate to form quinolinate.</text>
</comment>
<dbReference type="NCBIfam" id="NF006878">
    <property type="entry name" value="PRK09375.1-2"/>
    <property type="match status" value="1"/>
</dbReference>
<evidence type="ECO:0000256" key="3">
    <source>
        <dbReference type="ARBA" id="ARBA00022485"/>
    </source>
</evidence>
<feature type="binding site" evidence="10">
    <location>
        <begin position="197"/>
        <end position="199"/>
    </location>
    <ligand>
        <name>iminosuccinate</name>
        <dbReference type="ChEBI" id="CHEBI:77875"/>
    </ligand>
</feature>
<dbReference type="GO" id="GO:0046872">
    <property type="term" value="F:metal ion binding"/>
    <property type="evidence" value="ECO:0007669"/>
    <property type="project" value="UniProtKB-KW"/>
</dbReference>
<feature type="binding site" evidence="10">
    <location>
        <position position="128"/>
    </location>
    <ligand>
        <name>iminosuccinate</name>
        <dbReference type="ChEBI" id="CHEBI:77875"/>
    </ligand>
</feature>
<protein>
    <recommendedName>
        <fullName evidence="2 10">Quinolinate synthase</fullName>
        <ecNumber evidence="2 10">2.5.1.72</ecNumber>
    </recommendedName>
</protein>
<dbReference type="GO" id="GO:0034628">
    <property type="term" value="P:'de novo' NAD+ biosynthetic process from L-aspartate"/>
    <property type="evidence" value="ECO:0007669"/>
    <property type="project" value="TreeGrafter"/>
</dbReference>
<keyword evidence="5 10" id="KW-0662">Pyridine nucleotide biosynthesis</keyword>
<evidence type="ECO:0000256" key="2">
    <source>
        <dbReference type="ARBA" id="ARBA00012669"/>
    </source>
</evidence>
<proteinExistence type="inferred from homology"/>
<comment type="subcellular location">
    <subcellularLocation>
        <location evidence="10">Cytoplasm</location>
    </subcellularLocation>
</comment>
<dbReference type="Pfam" id="PF02445">
    <property type="entry name" value="NadA"/>
    <property type="match status" value="1"/>
</dbReference>
<dbReference type="InterPro" id="IPR036094">
    <property type="entry name" value="NadA_sf"/>
</dbReference>
<dbReference type="HAMAP" id="MF_00568">
    <property type="entry name" value="NadA_type2"/>
    <property type="match status" value="1"/>
</dbReference>
<comment type="similarity">
    <text evidence="10">Belongs to the quinolinate synthase family. Type 2 subfamily.</text>
</comment>
<dbReference type="AlphaFoldDB" id="A0A7V0QR42"/>
<accession>A0A7V0QR42</accession>
<dbReference type="Proteomes" id="UP000885660">
    <property type="component" value="Unassembled WGS sequence"/>
</dbReference>
<feature type="binding site" evidence="10">
    <location>
        <position position="40"/>
    </location>
    <ligand>
        <name>iminosuccinate</name>
        <dbReference type="ChEBI" id="CHEBI:77875"/>
    </ligand>
</feature>
<comment type="cofactor">
    <cofactor evidence="10">
        <name>[4Fe-4S] cluster</name>
        <dbReference type="ChEBI" id="CHEBI:49883"/>
    </cofactor>
    <text evidence="10">Binds 1 [4Fe-4S] cluster per subunit.</text>
</comment>
<comment type="caution">
    <text evidence="11">The sequence shown here is derived from an EMBL/GenBank/DDBJ whole genome shotgun (WGS) entry which is preliminary data.</text>
</comment>
<feature type="binding site" evidence="10">
    <location>
        <position position="259"/>
    </location>
    <ligand>
        <name>[4Fe-4S] cluster</name>
        <dbReference type="ChEBI" id="CHEBI:49883"/>
    </ligand>
</feature>
<feature type="binding site" evidence="10">
    <location>
        <position position="23"/>
    </location>
    <ligand>
        <name>iminosuccinate</name>
        <dbReference type="ChEBI" id="CHEBI:77875"/>
    </ligand>
</feature>
<dbReference type="InterPro" id="IPR003473">
    <property type="entry name" value="NadA"/>
</dbReference>
<comment type="pathway">
    <text evidence="1 10">Cofactor biosynthesis; NAD(+) biosynthesis; quinolinate from iminoaspartate: step 1/1.</text>
</comment>
<keyword evidence="4 10" id="KW-0963">Cytoplasm</keyword>
<dbReference type="FunFam" id="3.40.50.10800:FF:000003">
    <property type="entry name" value="Quinolinate synthase A"/>
    <property type="match status" value="1"/>
</dbReference>
<gene>
    <name evidence="10 11" type="primary">nadA</name>
    <name evidence="11" type="ORF">ENG47_06405</name>
</gene>
<feature type="binding site" evidence="10">
    <location>
        <position position="214"/>
    </location>
    <ligand>
        <name>iminosuccinate</name>
        <dbReference type="ChEBI" id="CHEBI:77875"/>
    </ligand>
</feature>
<keyword evidence="7 10" id="KW-0479">Metal-binding</keyword>
<dbReference type="NCBIfam" id="TIGR00550">
    <property type="entry name" value="nadA"/>
    <property type="match status" value="1"/>
</dbReference>
<reference evidence="11" key="1">
    <citation type="journal article" date="2020" name="mSystems">
        <title>Genome- and Community-Level Interaction Insights into Carbon Utilization and Element Cycling Functions of Hydrothermarchaeota in Hydrothermal Sediment.</title>
        <authorList>
            <person name="Zhou Z."/>
            <person name="Liu Y."/>
            <person name="Xu W."/>
            <person name="Pan J."/>
            <person name="Luo Z.H."/>
            <person name="Li M."/>
        </authorList>
    </citation>
    <scope>NUCLEOTIDE SEQUENCE [LARGE SCALE GENOMIC DNA]</scope>
    <source>
        <strain evidence="11">HyVt-219</strain>
    </source>
</reference>
<dbReference type="PANTHER" id="PTHR30573">
    <property type="entry name" value="QUINOLINATE SYNTHETASE A"/>
    <property type="match status" value="1"/>
</dbReference>